<name>A0A3E1K495_9GAMM</name>
<dbReference type="SUPFAM" id="SSF140478">
    <property type="entry name" value="LemA-like"/>
    <property type="match status" value="1"/>
</dbReference>
<comment type="subcellular location">
    <subcellularLocation>
        <location evidence="1">Membrane</location>
        <topology evidence="1">Single-pass membrane protein</topology>
    </subcellularLocation>
</comment>
<organism evidence="7 8">
    <name type="scientific">Wenzhouxiangella sediminis</name>
    <dbReference type="NCBI Taxonomy" id="1792836"/>
    <lineage>
        <taxon>Bacteria</taxon>
        <taxon>Pseudomonadati</taxon>
        <taxon>Pseudomonadota</taxon>
        <taxon>Gammaproteobacteria</taxon>
        <taxon>Chromatiales</taxon>
        <taxon>Wenzhouxiangellaceae</taxon>
        <taxon>Wenzhouxiangella</taxon>
    </lineage>
</organism>
<keyword evidence="3 6" id="KW-0812">Transmembrane</keyword>
<dbReference type="PANTHER" id="PTHR34478">
    <property type="entry name" value="PROTEIN LEMA"/>
    <property type="match status" value="1"/>
</dbReference>
<reference evidence="7 8" key="1">
    <citation type="submission" date="2018-08" db="EMBL/GenBank/DDBJ databases">
        <title>Wenzhouxiangella salilacus sp. nov., a novel bacterium isolated from a saline lake in Xinjiang Province, China.</title>
        <authorList>
            <person name="Han S."/>
        </authorList>
    </citation>
    <scope>NUCLEOTIDE SEQUENCE [LARGE SCALE GENOMIC DNA]</scope>
    <source>
        <strain evidence="7 8">XDB06</strain>
    </source>
</reference>
<accession>A0A3E1K495</accession>
<evidence type="ECO:0000256" key="4">
    <source>
        <dbReference type="ARBA" id="ARBA00022989"/>
    </source>
</evidence>
<evidence type="ECO:0000256" key="5">
    <source>
        <dbReference type="ARBA" id="ARBA00023136"/>
    </source>
</evidence>
<feature type="transmembrane region" description="Helical" evidence="6">
    <location>
        <begin position="6"/>
        <end position="25"/>
    </location>
</feature>
<dbReference type="Pfam" id="PF04011">
    <property type="entry name" value="LemA"/>
    <property type="match status" value="1"/>
</dbReference>
<dbReference type="OrthoDB" id="9804152at2"/>
<comment type="similarity">
    <text evidence="2">Belongs to the LemA family.</text>
</comment>
<evidence type="ECO:0000256" key="2">
    <source>
        <dbReference type="ARBA" id="ARBA00008854"/>
    </source>
</evidence>
<evidence type="ECO:0000313" key="8">
    <source>
        <dbReference type="Proteomes" id="UP000260351"/>
    </source>
</evidence>
<proteinExistence type="inferred from homology"/>
<keyword evidence="5 6" id="KW-0472">Membrane</keyword>
<dbReference type="InterPro" id="IPR023353">
    <property type="entry name" value="LemA-like_dom_sf"/>
</dbReference>
<evidence type="ECO:0000313" key="7">
    <source>
        <dbReference type="EMBL" id="RFF28877.1"/>
    </source>
</evidence>
<evidence type="ECO:0000256" key="6">
    <source>
        <dbReference type="SAM" id="Phobius"/>
    </source>
</evidence>
<dbReference type="EMBL" id="QUZK01000054">
    <property type="protein sequence ID" value="RFF28877.1"/>
    <property type="molecule type" value="Genomic_DNA"/>
</dbReference>
<sequence>MIEGILIVVLVVLLVWGVVIFNRLVRSRNLVRNGFADIDVQLQRRHDLVPQLVEAVRAYSGHEQRVLEEVTALRSRAKQAEGEQKAQAMAGAEVALAAGLGRLLLLAEDYPDLKATENFQQLTRELVETEDLLSHARRFYNGAVRDLNTRIQQFPDLLVARLTGFEEATFFSAGIEARSAPQVAGLLRGSA</sequence>
<dbReference type="Gene3D" id="1.20.1440.20">
    <property type="entry name" value="LemA-like domain"/>
    <property type="match status" value="1"/>
</dbReference>
<dbReference type="PANTHER" id="PTHR34478:SF1">
    <property type="entry name" value="PROTEIN LEMA"/>
    <property type="match status" value="1"/>
</dbReference>
<dbReference type="AlphaFoldDB" id="A0A3E1K495"/>
<evidence type="ECO:0000256" key="3">
    <source>
        <dbReference type="ARBA" id="ARBA00022692"/>
    </source>
</evidence>
<dbReference type="GO" id="GO:0016020">
    <property type="term" value="C:membrane"/>
    <property type="evidence" value="ECO:0007669"/>
    <property type="project" value="UniProtKB-SubCell"/>
</dbReference>
<keyword evidence="8" id="KW-1185">Reference proteome</keyword>
<dbReference type="RefSeq" id="WP_116652026.1">
    <property type="nucleotide sequence ID" value="NZ_QUZK01000054.1"/>
</dbReference>
<evidence type="ECO:0000256" key="1">
    <source>
        <dbReference type="ARBA" id="ARBA00004167"/>
    </source>
</evidence>
<protein>
    <submittedName>
        <fullName evidence="7">LemA family protein</fullName>
    </submittedName>
</protein>
<comment type="caution">
    <text evidence="7">The sequence shown here is derived from an EMBL/GenBank/DDBJ whole genome shotgun (WGS) entry which is preliminary data.</text>
</comment>
<gene>
    <name evidence="7" type="ORF">DZC52_15275</name>
</gene>
<keyword evidence="4 6" id="KW-1133">Transmembrane helix</keyword>
<dbReference type="InterPro" id="IPR007156">
    <property type="entry name" value="MamQ_LemA"/>
</dbReference>
<dbReference type="Proteomes" id="UP000260351">
    <property type="component" value="Unassembled WGS sequence"/>
</dbReference>